<dbReference type="InterPro" id="IPR007278">
    <property type="entry name" value="DUF397"/>
</dbReference>
<sequence length="67" mass="7421">MFVEERHLTWRKSTRSNSSPAECVEVAALPTQVAIRDSKDPSGPRLILSAETWRSFTAQARAGAYDA</sequence>
<name>A0A5D0UG21_9ACTN</name>
<feature type="domain" description="DUF397" evidence="1">
    <location>
        <begin position="8"/>
        <end position="61"/>
    </location>
</feature>
<dbReference type="OrthoDB" id="4299240at2"/>
<dbReference type="Proteomes" id="UP000322634">
    <property type="component" value="Unassembled WGS sequence"/>
</dbReference>
<evidence type="ECO:0000259" key="1">
    <source>
        <dbReference type="Pfam" id="PF04149"/>
    </source>
</evidence>
<comment type="caution">
    <text evidence="2">The sequence shown here is derived from an EMBL/GenBank/DDBJ whole genome shotgun (WGS) entry which is preliminary data.</text>
</comment>
<reference evidence="2 3" key="1">
    <citation type="submission" date="2019-08" db="EMBL/GenBank/DDBJ databases">
        <title>Actinomadura sp. nov. CYP1-5 isolated from mountain soil.</title>
        <authorList>
            <person name="Songsumanus A."/>
            <person name="Kuncharoen N."/>
            <person name="Kudo T."/>
            <person name="Yuki M."/>
            <person name="Igarashi Y."/>
            <person name="Tanasupawat S."/>
        </authorList>
    </citation>
    <scope>NUCLEOTIDE SEQUENCE [LARGE SCALE GENOMIC DNA]</scope>
    <source>
        <strain evidence="2 3">GKU157</strain>
    </source>
</reference>
<organism evidence="2 3">
    <name type="scientific">Actinomadura syzygii</name>
    <dbReference type="NCBI Taxonomy" id="1427538"/>
    <lineage>
        <taxon>Bacteria</taxon>
        <taxon>Bacillati</taxon>
        <taxon>Actinomycetota</taxon>
        <taxon>Actinomycetes</taxon>
        <taxon>Streptosporangiales</taxon>
        <taxon>Thermomonosporaceae</taxon>
        <taxon>Actinomadura</taxon>
    </lineage>
</organism>
<accession>A0A5D0UG21</accession>
<dbReference type="RefSeq" id="WP_148348584.1">
    <property type="nucleotide sequence ID" value="NZ_JBHSBF010000022.1"/>
</dbReference>
<evidence type="ECO:0000313" key="2">
    <source>
        <dbReference type="EMBL" id="TYC17441.1"/>
    </source>
</evidence>
<dbReference type="AlphaFoldDB" id="A0A5D0UG21"/>
<evidence type="ECO:0000313" key="3">
    <source>
        <dbReference type="Proteomes" id="UP000322634"/>
    </source>
</evidence>
<keyword evidence="3" id="KW-1185">Reference proteome</keyword>
<gene>
    <name evidence="2" type="ORF">FXF65_05385</name>
</gene>
<protein>
    <submittedName>
        <fullName evidence="2">DUF397 domain-containing protein</fullName>
    </submittedName>
</protein>
<proteinExistence type="predicted"/>
<dbReference type="EMBL" id="VSFF01000002">
    <property type="protein sequence ID" value="TYC17441.1"/>
    <property type="molecule type" value="Genomic_DNA"/>
</dbReference>
<dbReference type="Pfam" id="PF04149">
    <property type="entry name" value="DUF397"/>
    <property type="match status" value="1"/>
</dbReference>